<reference evidence="2" key="1">
    <citation type="journal article" date="2019" name="Int. J. Syst. Evol. Microbiol.">
        <title>The Global Catalogue of Microorganisms (GCM) 10K type strain sequencing project: providing services to taxonomists for standard genome sequencing and annotation.</title>
        <authorList>
            <consortium name="The Broad Institute Genomics Platform"/>
            <consortium name="The Broad Institute Genome Sequencing Center for Infectious Disease"/>
            <person name="Wu L."/>
            <person name="Ma J."/>
        </authorList>
    </citation>
    <scope>NUCLEOTIDE SEQUENCE [LARGE SCALE GENOMIC DNA]</scope>
    <source>
        <strain evidence="2">JCM 18127</strain>
    </source>
</reference>
<dbReference type="CDD" id="cd07812">
    <property type="entry name" value="SRPBCC"/>
    <property type="match status" value="1"/>
</dbReference>
<dbReference type="RefSeq" id="WP_345267957.1">
    <property type="nucleotide sequence ID" value="NZ_BAABIM010000003.1"/>
</dbReference>
<gene>
    <name evidence="1" type="ORF">GCM10023226_33560</name>
</gene>
<dbReference type="InterPro" id="IPR019587">
    <property type="entry name" value="Polyketide_cyclase/dehydratase"/>
</dbReference>
<dbReference type="InterPro" id="IPR023393">
    <property type="entry name" value="START-like_dom_sf"/>
</dbReference>
<dbReference type="SUPFAM" id="SSF55961">
    <property type="entry name" value="Bet v1-like"/>
    <property type="match status" value="1"/>
</dbReference>
<keyword evidence="2" id="KW-1185">Reference proteome</keyword>
<proteinExistence type="predicted"/>
<evidence type="ECO:0000313" key="1">
    <source>
        <dbReference type="EMBL" id="GAA4692915.1"/>
    </source>
</evidence>
<comment type="caution">
    <text evidence="1">The sequence shown here is derived from an EMBL/GenBank/DDBJ whole genome shotgun (WGS) entry which is preliminary data.</text>
</comment>
<organism evidence="1 2">
    <name type="scientific">Nocardioides nanhaiensis</name>
    <dbReference type="NCBI Taxonomy" id="1476871"/>
    <lineage>
        <taxon>Bacteria</taxon>
        <taxon>Bacillati</taxon>
        <taxon>Actinomycetota</taxon>
        <taxon>Actinomycetes</taxon>
        <taxon>Propionibacteriales</taxon>
        <taxon>Nocardioidaceae</taxon>
        <taxon>Nocardioides</taxon>
    </lineage>
</organism>
<protein>
    <submittedName>
        <fullName evidence="1">SRPBCC family protein</fullName>
    </submittedName>
</protein>
<name>A0ABP8WRL9_9ACTN</name>
<evidence type="ECO:0000313" key="2">
    <source>
        <dbReference type="Proteomes" id="UP001500621"/>
    </source>
</evidence>
<dbReference type="EMBL" id="BAABIM010000003">
    <property type="protein sequence ID" value="GAA4692915.1"/>
    <property type="molecule type" value="Genomic_DNA"/>
</dbReference>
<accession>A0ABP8WRL9</accession>
<sequence length="154" mass="16650">MSGVARTLDATPEQVWQVLSDGWLYPLFVVGASRMREVDDAWPAAGASLHHSVGAWPALLDDTTSVVRCDPPSLLELRARAWPAGEAAVTFHLEAVAEGTRVRVTEDAVSGPGRLVPSPVRRVQLAWRNTETLRRLAYVVEGRLADPTTGPTGD</sequence>
<dbReference type="Proteomes" id="UP001500621">
    <property type="component" value="Unassembled WGS sequence"/>
</dbReference>
<dbReference type="Pfam" id="PF10604">
    <property type="entry name" value="Polyketide_cyc2"/>
    <property type="match status" value="1"/>
</dbReference>
<dbReference type="Gene3D" id="3.30.530.20">
    <property type="match status" value="1"/>
</dbReference>